<sequence>MRRGSRRSRIEIDCTTCHWPNPSARCRSTDGWELIDIHASYIGILPGQMRVAKIGQEIDGWSRYVGPSHPPPSTMIHDCGKLTLFHLTGILNPPSTSDALLTAKTEVHIGPTLRTCKKPGPALASTESPLGPSYNTPAS</sequence>
<gene>
    <name evidence="2" type="ORF">FIBSPDRAFT_317833</name>
</gene>
<proteinExistence type="predicted"/>
<keyword evidence="3" id="KW-1185">Reference proteome</keyword>
<reference evidence="2 3" key="1">
    <citation type="journal article" date="2016" name="Mol. Biol. Evol.">
        <title>Comparative Genomics of Early-Diverging Mushroom-Forming Fungi Provides Insights into the Origins of Lignocellulose Decay Capabilities.</title>
        <authorList>
            <person name="Nagy L.G."/>
            <person name="Riley R."/>
            <person name="Tritt A."/>
            <person name="Adam C."/>
            <person name="Daum C."/>
            <person name="Floudas D."/>
            <person name="Sun H."/>
            <person name="Yadav J.S."/>
            <person name="Pangilinan J."/>
            <person name="Larsson K.H."/>
            <person name="Matsuura K."/>
            <person name="Barry K."/>
            <person name="Labutti K."/>
            <person name="Kuo R."/>
            <person name="Ohm R.A."/>
            <person name="Bhattacharya S.S."/>
            <person name="Shirouzu T."/>
            <person name="Yoshinaga Y."/>
            <person name="Martin F.M."/>
            <person name="Grigoriev I.V."/>
            <person name="Hibbett D.S."/>
        </authorList>
    </citation>
    <scope>NUCLEOTIDE SEQUENCE [LARGE SCALE GENOMIC DNA]</scope>
    <source>
        <strain evidence="2 3">CBS 109695</strain>
    </source>
</reference>
<evidence type="ECO:0000313" key="2">
    <source>
        <dbReference type="EMBL" id="KZP06523.1"/>
    </source>
</evidence>
<organism evidence="2 3">
    <name type="scientific">Athelia psychrophila</name>
    <dbReference type="NCBI Taxonomy" id="1759441"/>
    <lineage>
        <taxon>Eukaryota</taxon>
        <taxon>Fungi</taxon>
        <taxon>Dikarya</taxon>
        <taxon>Basidiomycota</taxon>
        <taxon>Agaricomycotina</taxon>
        <taxon>Agaricomycetes</taxon>
        <taxon>Agaricomycetidae</taxon>
        <taxon>Atheliales</taxon>
        <taxon>Atheliaceae</taxon>
        <taxon>Athelia</taxon>
    </lineage>
</organism>
<evidence type="ECO:0000256" key="1">
    <source>
        <dbReference type="SAM" id="MobiDB-lite"/>
    </source>
</evidence>
<accession>A0A167WVB7</accession>
<name>A0A167WVB7_9AGAM</name>
<feature type="region of interest" description="Disordered" evidence="1">
    <location>
        <begin position="118"/>
        <end position="139"/>
    </location>
</feature>
<dbReference type="AlphaFoldDB" id="A0A167WVB7"/>
<evidence type="ECO:0000313" key="3">
    <source>
        <dbReference type="Proteomes" id="UP000076532"/>
    </source>
</evidence>
<protein>
    <submittedName>
        <fullName evidence="2">Uncharacterized protein</fullName>
    </submittedName>
</protein>
<dbReference type="EMBL" id="KV417783">
    <property type="protein sequence ID" value="KZP06523.1"/>
    <property type="molecule type" value="Genomic_DNA"/>
</dbReference>
<dbReference type="Proteomes" id="UP000076532">
    <property type="component" value="Unassembled WGS sequence"/>
</dbReference>
<feature type="compositionally biased region" description="Polar residues" evidence="1">
    <location>
        <begin position="125"/>
        <end position="139"/>
    </location>
</feature>